<sequence length="67" mass="7484">MVGDDQSSIAMASRDRDRELLIPVADDASSKASLSSVASSHHFVQRFLLLIMRRALFFEWVSVETSV</sequence>
<comment type="caution">
    <text evidence="1">The sequence shown here is derived from an EMBL/GenBank/DDBJ whole genome shotgun (WGS) entry which is preliminary data.</text>
</comment>
<dbReference type="Proteomes" id="UP000607653">
    <property type="component" value="Unassembled WGS sequence"/>
</dbReference>
<protein>
    <submittedName>
        <fullName evidence="1">Uncharacterized protein</fullName>
    </submittedName>
</protein>
<evidence type="ECO:0000313" key="2">
    <source>
        <dbReference type="Proteomes" id="UP000607653"/>
    </source>
</evidence>
<name>A0A822ZLX5_NELNU</name>
<accession>A0A822ZLX5</accession>
<dbReference type="EMBL" id="DUZY01000007">
    <property type="protein sequence ID" value="DAD46202.1"/>
    <property type="molecule type" value="Genomic_DNA"/>
</dbReference>
<keyword evidence="2" id="KW-1185">Reference proteome</keyword>
<organism evidence="1 2">
    <name type="scientific">Nelumbo nucifera</name>
    <name type="common">Sacred lotus</name>
    <dbReference type="NCBI Taxonomy" id="4432"/>
    <lineage>
        <taxon>Eukaryota</taxon>
        <taxon>Viridiplantae</taxon>
        <taxon>Streptophyta</taxon>
        <taxon>Embryophyta</taxon>
        <taxon>Tracheophyta</taxon>
        <taxon>Spermatophyta</taxon>
        <taxon>Magnoliopsida</taxon>
        <taxon>Proteales</taxon>
        <taxon>Nelumbonaceae</taxon>
        <taxon>Nelumbo</taxon>
    </lineage>
</organism>
<reference evidence="1 2" key="1">
    <citation type="journal article" date="2020" name="Mol. Biol. Evol.">
        <title>Distinct Expression and Methylation Patterns for Genes with Different Fates following a Single Whole-Genome Duplication in Flowering Plants.</title>
        <authorList>
            <person name="Shi T."/>
            <person name="Rahmani R.S."/>
            <person name="Gugger P.F."/>
            <person name="Wang M."/>
            <person name="Li H."/>
            <person name="Zhang Y."/>
            <person name="Li Z."/>
            <person name="Wang Q."/>
            <person name="Van de Peer Y."/>
            <person name="Marchal K."/>
            <person name="Chen J."/>
        </authorList>
    </citation>
    <scope>NUCLEOTIDE SEQUENCE [LARGE SCALE GENOMIC DNA]</scope>
    <source>
        <tissue evidence="1">Leaf</tissue>
    </source>
</reference>
<proteinExistence type="predicted"/>
<evidence type="ECO:0000313" key="1">
    <source>
        <dbReference type="EMBL" id="DAD46202.1"/>
    </source>
</evidence>
<dbReference type="AlphaFoldDB" id="A0A822ZLX5"/>
<gene>
    <name evidence="1" type="ORF">HUJ06_004432</name>
</gene>